<evidence type="ECO:0000313" key="2">
    <source>
        <dbReference type="EMBL" id="KRL67228.1"/>
    </source>
</evidence>
<name>A0A0R1SDV4_9LACO</name>
<feature type="region of interest" description="Disordered" evidence="1">
    <location>
        <begin position="155"/>
        <end position="240"/>
    </location>
</feature>
<evidence type="ECO:0000256" key="1">
    <source>
        <dbReference type="SAM" id="MobiDB-lite"/>
    </source>
</evidence>
<dbReference type="Proteomes" id="UP000051647">
    <property type="component" value="Unassembled WGS sequence"/>
</dbReference>
<protein>
    <recommendedName>
        <fullName evidence="4">DUF5067 domain-containing protein</fullName>
    </recommendedName>
</protein>
<dbReference type="STRING" id="1423815.FC27_GL002075"/>
<dbReference type="EMBL" id="AZFA01000007">
    <property type="protein sequence ID" value="KRL67228.1"/>
    <property type="molecule type" value="Genomic_DNA"/>
</dbReference>
<dbReference type="OrthoDB" id="2333904at2"/>
<feature type="compositionally biased region" description="Polar residues" evidence="1">
    <location>
        <begin position="157"/>
        <end position="176"/>
    </location>
</feature>
<dbReference type="PROSITE" id="PS51257">
    <property type="entry name" value="PROKAR_LIPOPROTEIN"/>
    <property type="match status" value="1"/>
</dbReference>
<gene>
    <name evidence="2" type="ORF">FC27_GL002075</name>
</gene>
<feature type="compositionally biased region" description="Polar residues" evidence="1">
    <location>
        <begin position="198"/>
        <end position="240"/>
    </location>
</feature>
<sequence length="277" mass="29655">MKKSLFVVGLASLLVLTGCSTNNGSSSKTSNSDTEKVSKVDSAKAYQKLSDNDKKDVKFEVKKDNDKDNDLTLTIRNNTKKDVKFNQAKFSLMQGDTKKASSVKKGSLIIKAGQEKVVDELFEDISDDILNDGNLNLQYMNGDNVVAQIDLGEKPANSATSQPDTNTDTNQAPSNVQTDTSADNTQTTDSSNDTTDQPTASQDTSNRVVNSPEQAIQMYKTSNGDQSDSSGWTATEGNGGFTINTDSGTAFVSYNGDVTGSNGGTKSYSDYQHVNGN</sequence>
<proteinExistence type="predicted"/>
<accession>A0A0R1SDV4</accession>
<evidence type="ECO:0008006" key="4">
    <source>
        <dbReference type="Google" id="ProtNLM"/>
    </source>
</evidence>
<feature type="compositionally biased region" description="Low complexity" evidence="1">
    <location>
        <begin position="177"/>
        <end position="197"/>
    </location>
</feature>
<organism evidence="2 3">
    <name type="scientific">Companilactobacillus versmoldensis DSM 14857 = KCTC 3814</name>
    <dbReference type="NCBI Taxonomy" id="1423815"/>
    <lineage>
        <taxon>Bacteria</taxon>
        <taxon>Bacillati</taxon>
        <taxon>Bacillota</taxon>
        <taxon>Bacilli</taxon>
        <taxon>Lactobacillales</taxon>
        <taxon>Lactobacillaceae</taxon>
        <taxon>Companilactobacillus</taxon>
    </lineage>
</organism>
<dbReference type="AlphaFoldDB" id="A0A0R1SDV4"/>
<feature type="region of interest" description="Disordered" evidence="1">
    <location>
        <begin position="258"/>
        <end position="277"/>
    </location>
</feature>
<dbReference type="eggNOG" id="ENOG5030BSB">
    <property type="taxonomic scope" value="Bacteria"/>
</dbReference>
<keyword evidence="3" id="KW-1185">Reference proteome</keyword>
<reference evidence="2 3" key="1">
    <citation type="journal article" date="2015" name="Genome Announc.">
        <title>Expanding the biotechnology potential of lactobacilli through comparative genomics of 213 strains and associated genera.</title>
        <authorList>
            <person name="Sun Z."/>
            <person name="Harris H.M."/>
            <person name="McCann A."/>
            <person name="Guo C."/>
            <person name="Argimon S."/>
            <person name="Zhang W."/>
            <person name="Yang X."/>
            <person name="Jeffery I.B."/>
            <person name="Cooney J.C."/>
            <person name="Kagawa T.F."/>
            <person name="Liu W."/>
            <person name="Song Y."/>
            <person name="Salvetti E."/>
            <person name="Wrobel A."/>
            <person name="Rasinkangas P."/>
            <person name="Parkhill J."/>
            <person name="Rea M.C."/>
            <person name="O'Sullivan O."/>
            <person name="Ritari J."/>
            <person name="Douillard F.P."/>
            <person name="Paul Ross R."/>
            <person name="Yang R."/>
            <person name="Briner A.E."/>
            <person name="Felis G.E."/>
            <person name="de Vos W.M."/>
            <person name="Barrangou R."/>
            <person name="Klaenhammer T.R."/>
            <person name="Caufield P.W."/>
            <person name="Cui Y."/>
            <person name="Zhang H."/>
            <person name="O'Toole P.W."/>
        </authorList>
    </citation>
    <scope>NUCLEOTIDE SEQUENCE [LARGE SCALE GENOMIC DNA]</scope>
    <source>
        <strain evidence="2 3">DSM 14857</strain>
    </source>
</reference>
<evidence type="ECO:0000313" key="3">
    <source>
        <dbReference type="Proteomes" id="UP000051647"/>
    </source>
</evidence>
<comment type="caution">
    <text evidence="2">The sequence shown here is derived from an EMBL/GenBank/DDBJ whole genome shotgun (WGS) entry which is preliminary data.</text>
</comment>
<dbReference type="RefSeq" id="WP_010625536.1">
    <property type="nucleotide sequence ID" value="NZ_AZFA01000007.1"/>
</dbReference>
<dbReference type="PATRIC" id="fig|1423815.3.peg.2129"/>